<comment type="similarity">
    <text evidence="2 6">Belongs to the band 7/mec-2 family. HflC subfamily.</text>
</comment>
<dbReference type="InterPro" id="IPR036013">
    <property type="entry name" value="Band_7/SPFH_dom_sf"/>
</dbReference>
<dbReference type="KEGG" id="dalk:DSCA_23420"/>
<gene>
    <name evidence="8" type="primary">hflC</name>
    <name evidence="8" type="ORF">DSCA_23420</name>
</gene>
<dbReference type="GO" id="GO:0016020">
    <property type="term" value="C:membrane"/>
    <property type="evidence" value="ECO:0007669"/>
    <property type="project" value="UniProtKB-SubCell"/>
</dbReference>
<dbReference type="InterPro" id="IPR001107">
    <property type="entry name" value="Band_7"/>
</dbReference>
<evidence type="ECO:0000259" key="7">
    <source>
        <dbReference type="Pfam" id="PF01145"/>
    </source>
</evidence>
<evidence type="ECO:0000256" key="1">
    <source>
        <dbReference type="ARBA" id="ARBA00004167"/>
    </source>
</evidence>
<dbReference type="SUPFAM" id="SSF117892">
    <property type="entry name" value="Band 7/SPFH domain"/>
    <property type="match status" value="1"/>
</dbReference>
<reference evidence="8 9" key="1">
    <citation type="submission" date="2019-11" db="EMBL/GenBank/DDBJ databases">
        <title>Comparative genomics of hydrocarbon-degrading Desulfosarcina strains.</title>
        <authorList>
            <person name="Watanabe M."/>
            <person name="Kojima H."/>
            <person name="Fukui M."/>
        </authorList>
    </citation>
    <scope>NUCLEOTIDE SEQUENCE [LARGE SCALE GENOMIC DNA]</scope>
    <source>
        <strain evidence="8 9">PL12</strain>
    </source>
</reference>
<protein>
    <recommendedName>
        <fullName evidence="6">Protein HflC</fullName>
    </recommendedName>
</protein>
<evidence type="ECO:0000313" key="9">
    <source>
        <dbReference type="Proteomes" id="UP000427906"/>
    </source>
</evidence>
<dbReference type="PANTHER" id="PTHR42911">
    <property type="entry name" value="MODULATOR OF FTSH PROTEASE HFLC"/>
    <property type="match status" value="1"/>
</dbReference>
<dbReference type="OrthoDB" id="9812991at2"/>
<evidence type="ECO:0000256" key="2">
    <source>
        <dbReference type="ARBA" id="ARBA00007862"/>
    </source>
</evidence>
<proteinExistence type="inferred from homology"/>
<dbReference type="Proteomes" id="UP000427906">
    <property type="component" value="Chromosome"/>
</dbReference>
<dbReference type="PIRSF" id="PIRSF005651">
    <property type="entry name" value="HflC"/>
    <property type="match status" value="1"/>
</dbReference>
<evidence type="ECO:0000256" key="4">
    <source>
        <dbReference type="ARBA" id="ARBA00022989"/>
    </source>
</evidence>
<feature type="domain" description="Band 7" evidence="7">
    <location>
        <begin position="27"/>
        <end position="214"/>
    </location>
</feature>
<dbReference type="RefSeq" id="WP_155316581.1">
    <property type="nucleotide sequence ID" value="NZ_AP021874.1"/>
</dbReference>
<evidence type="ECO:0000256" key="3">
    <source>
        <dbReference type="ARBA" id="ARBA00022692"/>
    </source>
</evidence>
<name>A0A5K7YFU0_9BACT</name>
<comment type="subcellular location">
    <subcellularLocation>
        <location evidence="1">Membrane</location>
        <topology evidence="1">Single-pass membrane protein</topology>
    </subcellularLocation>
</comment>
<accession>A0A5K7YFU0</accession>
<keyword evidence="9" id="KW-1185">Reference proteome</keyword>
<keyword evidence="4" id="KW-1133">Transmembrane helix</keyword>
<organism evidence="8 9">
    <name type="scientific">Desulfosarcina alkanivorans</name>
    <dbReference type="NCBI Taxonomy" id="571177"/>
    <lineage>
        <taxon>Bacteria</taxon>
        <taxon>Pseudomonadati</taxon>
        <taxon>Thermodesulfobacteriota</taxon>
        <taxon>Desulfobacteria</taxon>
        <taxon>Desulfobacterales</taxon>
        <taxon>Desulfosarcinaceae</taxon>
        <taxon>Desulfosarcina</taxon>
    </lineage>
</organism>
<dbReference type="Pfam" id="PF01145">
    <property type="entry name" value="Band_7"/>
    <property type="match status" value="1"/>
</dbReference>
<sequence length="297" mass="34561">MLTHRIMKFTIGIVLSSFFLGMLFTYQVNFDEVVLVTTFGRATEQSVINRNGDQAGLHLKWPWPIQTVYRMDRRYFVIEDRLEQQETRDRQVVIAKAFAVWRIDDPLRFHRMFRSNLEAEDFLKERLRATKAEISRFSFDDLTNADPQKLRLDDVQQALFARMRSDLDGHACGIEVVDMDISRILLPERITRSVFSRMKQTRQRFAQNARSEGKAIAQGITAETNSDKQRILAFADRVAQNIRAQGDAAAAQYYAEYNKDPEFALFLRKLEALEKSLETNTTFVLDTDSEPFELLKK</sequence>
<dbReference type="Gene3D" id="3.30.479.30">
    <property type="entry name" value="Band 7 domain"/>
    <property type="match status" value="1"/>
</dbReference>
<keyword evidence="3" id="KW-0812">Transmembrane</keyword>
<dbReference type="InterPro" id="IPR010200">
    <property type="entry name" value="HflC"/>
</dbReference>
<dbReference type="AlphaFoldDB" id="A0A5K7YFU0"/>
<evidence type="ECO:0000313" key="8">
    <source>
        <dbReference type="EMBL" id="BBO68412.1"/>
    </source>
</evidence>
<evidence type="ECO:0000256" key="6">
    <source>
        <dbReference type="PIRNR" id="PIRNR005651"/>
    </source>
</evidence>
<dbReference type="PANTHER" id="PTHR42911:SF1">
    <property type="entry name" value="MODULATOR OF FTSH PROTEASE HFLC"/>
    <property type="match status" value="1"/>
</dbReference>
<dbReference type="EMBL" id="AP021874">
    <property type="protein sequence ID" value="BBO68412.1"/>
    <property type="molecule type" value="Genomic_DNA"/>
</dbReference>
<keyword evidence="5" id="KW-0472">Membrane</keyword>
<comment type="function">
    <text evidence="6">HflC and HflK could regulate a protease.</text>
</comment>
<evidence type="ECO:0000256" key="5">
    <source>
        <dbReference type="ARBA" id="ARBA00023136"/>
    </source>
</evidence>